<evidence type="ECO:0000313" key="1">
    <source>
        <dbReference type="EMBL" id="SEE55710.1"/>
    </source>
</evidence>
<dbReference type="EMBL" id="FNTT01000002">
    <property type="protein sequence ID" value="SEE55710.1"/>
    <property type="molecule type" value="Genomic_DNA"/>
</dbReference>
<dbReference type="Proteomes" id="UP000183915">
    <property type="component" value="Unassembled WGS sequence"/>
</dbReference>
<sequence length="38" mass="4282">MPRVSLFQQSLWLDLIAGLSAFGMAFCATQPPEVRDER</sequence>
<name>A0ABY0ZE03_9PSED</name>
<gene>
    <name evidence="1" type="ORF">SAMN04490188_4402</name>
</gene>
<keyword evidence="2" id="KW-1185">Reference proteome</keyword>
<proteinExistence type="predicted"/>
<accession>A0ABY0ZE03</accession>
<comment type="caution">
    <text evidence="1">The sequence shown here is derived from an EMBL/GenBank/DDBJ whole genome shotgun (WGS) entry which is preliminary data.</text>
</comment>
<reference evidence="1 2" key="1">
    <citation type="submission" date="2016-10" db="EMBL/GenBank/DDBJ databases">
        <authorList>
            <person name="Varghese N."/>
            <person name="Submissions S."/>
        </authorList>
    </citation>
    <scope>NUCLEOTIDE SEQUENCE [LARGE SCALE GENOMIC DNA]</scope>
    <source>
        <strain evidence="1 2">BS3780</strain>
    </source>
</reference>
<organism evidence="1 2">
    <name type="scientific">Pseudomonas kilonensis</name>
    <dbReference type="NCBI Taxonomy" id="132476"/>
    <lineage>
        <taxon>Bacteria</taxon>
        <taxon>Pseudomonadati</taxon>
        <taxon>Pseudomonadota</taxon>
        <taxon>Gammaproteobacteria</taxon>
        <taxon>Pseudomonadales</taxon>
        <taxon>Pseudomonadaceae</taxon>
        <taxon>Pseudomonas</taxon>
    </lineage>
</organism>
<evidence type="ECO:0000313" key="2">
    <source>
        <dbReference type="Proteomes" id="UP000183915"/>
    </source>
</evidence>
<evidence type="ECO:0008006" key="3">
    <source>
        <dbReference type="Google" id="ProtNLM"/>
    </source>
</evidence>
<protein>
    <recommendedName>
        <fullName evidence="3">Lipoprotein</fullName>
    </recommendedName>
</protein>